<dbReference type="EMBL" id="JASBWU010000005">
    <property type="protein sequence ID" value="KAJ9121665.1"/>
    <property type="molecule type" value="Genomic_DNA"/>
</dbReference>
<reference evidence="1" key="1">
    <citation type="submission" date="2023-04" db="EMBL/GenBank/DDBJ databases">
        <title>Draft Genome sequencing of Naganishia species isolated from polar environments using Oxford Nanopore Technology.</title>
        <authorList>
            <person name="Leo P."/>
            <person name="Venkateswaran K."/>
        </authorList>
    </citation>
    <scope>NUCLEOTIDE SEQUENCE</scope>
    <source>
        <strain evidence="1">MNA-CCFEE 5425</strain>
    </source>
</reference>
<evidence type="ECO:0000313" key="1">
    <source>
        <dbReference type="EMBL" id="KAJ9121665.1"/>
    </source>
</evidence>
<dbReference type="Proteomes" id="UP001243375">
    <property type="component" value="Unassembled WGS sequence"/>
</dbReference>
<sequence length="135" mass="14964">MIGRSVYECLCDIKADVTQSERDTLLQITLEASKAFENECAKTRSKLANFAKVEYEKNLSRSAHTKTEEEKVKEEMDSASEHSARKRSYADVEVVTGANSQINSPDKRQKPVPADASGLSKLRDALASARTVLKL</sequence>
<name>A0ACC2XE52_9TREE</name>
<evidence type="ECO:0000313" key="2">
    <source>
        <dbReference type="Proteomes" id="UP001243375"/>
    </source>
</evidence>
<protein>
    <submittedName>
        <fullName evidence="1">Uncharacterized protein</fullName>
    </submittedName>
</protein>
<accession>A0ACC2XE52</accession>
<keyword evidence="2" id="KW-1185">Reference proteome</keyword>
<comment type="caution">
    <text evidence="1">The sequence shown here is derived from an EMBL/GenBank/DDBJ whole genome shotgun (WGS) entry which is preliminary data.</text>
</comment>
<proteinExistence type="predicted"/>
<organism evidence="1 2">
    <name type="scientific">Naganishia vaughanmartiniae</name>
    <dbReference type="NCBI Taxonomy" id="1424756"/>
    <lineage>
        <taxon>Eukaryota</taxon>
        <taxon>Fungi</taxon>
        <taxon>Dikarya</taxon>
        <taxon>Basidiomycota</taxon>
        <taxon>Agaricomycotina</taxon>
        <taxon>Tremellomycetes</taxon>
        <taxon>Filobasidiales</taxon>
        <taxon>Filobasidiaceae</taxon>
        <taxon>Naganishia</taxon>
    </lineage>
</organism>
<gene>
    <name evidence="1" type="ORF">QFC22_002285</name>
</gene>